<sequence length="146" mass="16285">MLACCVEAKGSAHSHNGGYASAKKWQSRIRELCQFARVFRAGTPNRLCSLWSLGAGWVINQTATIHGSTDGPDVLCRRRIDVRVTKTRTRPTAQHHVWGLDVDRLDSKQQQTGTTAWDQVAWATSWHQIVTITSSNNNTVIDRKTA</sequence>
<organism evidence="1 2">
    <name type="scientific">Ensete ventricosum</name>
    <name type="common">Abyssinian banana</name>
    <name type="synonym">Musa ensete</name>
    <dbReference type="NCBI Taxonomy" id="4639"/>
    <lineage>
        <taxon>Eukaryota</taxon>
        <taxon>Viridiplantae</taxon>
        <taxon>Streptophyta</taxon>
        <taxon>Embryophyta</taxon>
        <taxon>Tracheophyta</taxon>
        <taxon>Spermatophyta</taxon>
        <taxon>Magnoliopsida</taxon>
        <taxon>Liliopsida</taxon>
        <taxon>Zingiberales</taxon>
        <taxon>Musaceae</taxon>
        <taxon>Ensete</taxon>
    </lineage>
</organism>
<evidence type="ECO:0000313" key="1">
    <source>
        <dbReference type="EMBL" id="KAJ8511806.1"/>
    </source>
</evidence>
<proteinExistence type="predicted"/>
<reference evidence="1 2" key="1">
    <citation type="submission" date="2022-12" db="EMBL/GenBank/DDBJ databases">
        <title>Chromosome-scale assembly of the Ensete ventricosum genome.</title>
        <authorList>
            <person name="Dussert Y."/>
            <person name="Stocks J."/>
            <person name="Wendawek A."/>
            <person name="Woldeyes F."/>
            <person name="Nichols R.A."/>
            <person name="Borrell J.S."/>
        </authorList>
    </citation>
    <scope>NUCLEOTIDE SEQUENCE [LARGE SCALE GENOMIC DNA]</scope>
    <source>
        <strain evidence="2">cv. Maze</strain>
        <tissue evidence="1">Seeds</tissue>
    </source>
</reference>
<evidence type="ECO:0000313" key="2">
    <source>
        <dbReference type="Proteomes" id="UP001222027"/>
    </source>
</evidence>
<accession>A0AAV8RXG7</accession>
<dbReference type="EMBL" id="JAQQAF010000001">
    <property type="protein sequence ID" value="KAJ8511806.1"/>
    <property type="molecule type" value="Genomic_DNA"/>
</dbReference>
<dbReference type="Proteomes" id="UP001222027">
    <property type="component" value="Unassembled WGS sequence"/>
</dbReference>
<gene>
    <name evidence="1" type="ORF">OPV22_002240</name>
</gene>
<dbReference type="AlphaFoldDB" id="A0AAV8RXG7"/>
<comment type="caution">
    <text evidence="1">The sequence shown here is derived from an EMBL/GenBank/DDBJ whole genome shotgun (WGS) entry which is preliminary data.</text>
</comment>
<keyword evidence="2" id="KW-1185">Reference proteome</keyword>
<protein>
    <submittedName>
        <fullName evidence="1">Uncharacterized protein</fullName>
    </submittedName>
</protein>
<name>A0AAV8RXG7_ENSVE</name>